<evidence type="ECO:0000313" key="4">
    <source>
        <dbReference type="EMBL" id="AEP11806.1"/>
    </source>
</evidence>
<keyword evidence="5" id="KW-1185">Reference proteome</keyword>
<evidence type="ECO:0000259" key="2">
    <source>
        <dbReference type="PROSITE" id="PS50885"/>
    </source>
</evidence>
<dbReference type="InterPro" id="IPR003660">
    <property type="entry name" value="HAMP_dom"/>
</dbReference>
<feature type="transmembrane region" description="Helical" evidence="1">
    <location>
        <begin position="12"/>
        <end position="33"/>
    </location>
</feature>
<sequence>MQLKKPTKILYTFLAVILPLSILPLMAISWKLIGIGRESMRLNERAEQLRSVVLVANELQTYIGGYRHQIAGIARTLEAVGGADVLLQQAESVRNRQLAQFLEDDANLILLGIAPRSREADTRLVAQWDSKKILGEEVRDTVGEALKAVSRRLDRTYVSTPRYIPSSNEFAIVLAHPLQVAAAPSDQSYQPAVVLAVVSLEPIFNLVNVTSASGNLNNEALLRNGSRVVFLVDQQGRILAHPDRALVYTPTNVSDWGIVAKWQDTIAIDVSAPLAEPFEIRLGNDRLPMLGSCATALIAPELPLGVIAVINEEAAYSSVTTMIWQASVLTFVTALVAAGVGILLAYWVTSPIAAVAHGARAIAGGDFARRIAVRSRSEIGQLAEDFNAMAEQIQRYINDLRFAVNENRELFLGTVKALAEAIDGKDPYTRGHSERVKMYSVLMAEHMGLSQEEIEDIQVAALLHDVGKIGIEDRILKKPAALTEEEYTIMKTHPEKGAKIMAEIPQMKKYVPGMYYHHECMDGRGYPLGLKGDQIPLMARIISVADTFDAMTTNRPYQRAMTPEVAVQKIWSFAGTRYDPSVVAALESALKAGKLDEVIHGYQVALAAGKA</sequence>
<dbReference type="SUPFAM" id="SSF109604">
    <property type="entry name" value="HD-domain/PDEase-like"/>
    <property type="match status" value="1"/>
</dbReference>
<dbReference type="CDD" id="cd00077">
    <property type="entry name" value="HDc"/>
    <property type="match status" value="1"/>
</dbReference>
<name>G2LH64_CHLTF</name>
<reference evidence="4 5" key="1">
    <citation type="journal article" date="2012" name="Environ. Microbiol.">
        <title>Complete genome of Candidatus Chloracidobacterium thermophilum, a chlorophyll-based photoheterotroph belonging to the phylum Acidobacteria.</title>
        <authorList>
            <person name="Garcia Costas A.M."/>
            <person name="Liu Z."/>
            <person name="Tomsho L.P."/>
            <person name="Schuster S.C."/>
            <person name="Ward D.M."/>
            <person name="Bryant D.A."/>
        </authorList>
    </citation>
    <scope>NUCLEOTIDE SEQUENCE [LARGE SCALE GENOMIC DNA]</scope>
    <source>
        <strain evidence="4 5">B</strain>
    </source>
</reference>
<dbReference type="Pfam" id="PF13487">
    <property type="entry name" value="HD_5"/>
    <property type="match status" value="1"/>
</dbReference>
<dbReference type="RefSeq" id="WP_014099544.1">
    <property type="nucleotide sequence ID" value="NC_016024.1"/>
</dbReference>
<evidence type="ECO:0000256" key="1">
    <source>
        <dbReference type="SAM" id="Phobius"/>
    </source>
</evidence>
<accession>G2LH64</accession>
<dbReference type="GO" id="GO:0016020">
    <property type="term" value="C:membrane"/>
    <property type="evidence" value="ECO:0007669"/>
    <property type="project" value="InterPro"/>
</dbReference>
<gene>
    <name evidence="4" type="ordered locus">Cabther_A1052</name>
</gene>
<proteinExistence type="predicted"/>
<dbReference type="SMART" id="SM00304">
    <property type="entry name" value="HAMP"/>
    <property type="match status" value="1"/>
</dbReference>
<dbReference type="KEGG" id="ctm:Cabther_A1052"/>
<keyword evidence="1" id="KW-0472">Membrane</keyword>
<dbReference type="SUPFAM" id="SSF158472">
    <property type="entry name" value="HAMP domain-like"/>
    <property type="match status" value="1"/>
</dbReference>
<dbReference type="Proteomes" id="UP000006791">
    <property type="component" value="Chromosome 1"/>
</dbReference>
<dbReference type="InterPro" id="IPR037522">
    <property type="entry name" value="HD_GYP_dom"/>
</dbReference>
<protein>
    <submittedName>
        <fullName evidence="4">HD-GYP domain protein</fullName>
    </submittedName>
</protein>
<dbReference type="SMART" id="SM00471">
    <property type="entry name" value="HDc"/>
    <property type="match status" value="1"/>
</dbReference>
<keyword evidence="1" id="KW-1133">Transmembrane helix</keyword>
<evidence type="ECO:0000313" key="5">
    <source>
        <dbReference type="Proteomes" id="UP000006791"/>
    </source>
</evidence>
<dbReference type="Gene3D" id="1.10.3210.10">
    <property type="entry name" value="Hypothetical protein af1432"/>
    <property type="match status" value="1"/>
</dbReference>
<dbReference type="EMBL" id="CP002514">
    <property type="protein sequence ID" value="AEP11806.1"/>
    <property type="molecule type" value="Genomic_DNA"/>
</dbReference>
<dbReference type="AlphaFoldDB" id="G2LH64"/>
<dbReference type="Pfam" id="PF00672">
    <property type="entry name" value="HAMP"/>
    <property type="match status" value="1"/>
</dbReference>
<dbReference type="PROSITE" id="PS50885">
    <property type="entry name" value="HAMP"/>
    <property type="match status" value="1"/>
</dbReference>
<dbReference type="InterPro" id="IPR003607">
    <property type="entry name" value="HD/PDEase_dom"/>
</dbReference>
<organism evidence="4 5">
    <name type="scientific">Chloracidobacterium thermophilum (strain B)</name>
    <dbReference type="NCBI Taxonomy" id="981222"/>
    <lineage>
        <taxon>Bacteria</taxon>
        <taxon>Pseudomonadati</taxon>
        <taxon>Acidobacteriota</taxon>
        <taxon>Terriglobia</taxon>
        <taxon>Terriglobales</taxon>
        <taxon>Acidobacteriaceae</taxon>
        <taxon>Chloracidobacterium</taxon>
    </lineage>
</organism>
<evidence type="ECO:0000259" key="3">
    <source>
        <dbReference type="PROSITE" id="PS51832"/>
    </source>
</evidence>
<feature type="domain" description="HAMP" evidence="2">
    <location>
        <begin position="346"/>
        <end position="398"/>
    </location>
</feature>
<dbReference type="HOGENOM" id="CLU_446693_0_0_0"/>
<keyword evidence="1" id="KW-0812">Transmembrane</keyword>
<feature type="transmembrane region" description="Helical" evidence="1">
    <location>
        <begin position="322"/>
        <end position="348"/>
    </location>
</feature>
<dbReference type="PANTHER" id="PTHR43155:SF2">
    <property type="entry name" value="CYCLIC DI-GMP PHOSPHODIESTERASE PA4108"/>
    <property type="match status" value="1"/>
</dbReference>
<dbReference type="STRING" id="981222.Cabther_A1052"/>
<dbReference type="PANTHER" id="PTHR43155">
    <property type="entry name" value="CYCLIC DI-GMP PHOSPHODIESTERASE PA4108-RELATED"/>
    <property type="match status" value="1"/>
</dbReference>
<dbReference type="PROSITE" id="PS51832">
    <property type="entry name" value="HD_GYP"/>
    <property type="match status" value="1"/>
</dbReference>
<dbReference type="Gene3D" id="6.10.340.10">
    <property type="match status" value="1"/>
</dbReference>
<dbReference type="GO" id="GO:0007165">
    <property type="term" value="P:signal transduction"/>
    <property type="evidence" value="ECO:0007669"/>
    <property type="project" value="InterPro"/>
</dbReference>
<dbReference type="OrthoDB" id="9804747at2"/>
<feature type="domain" description="HD-GYP" evidence="3">
    <location>
        <begin position="407"/>
        <end position="602"/>
    </location>
</feature>
<dbReference type="CDD" id="cd06225">
    <property type="entry name" value="HAMP"/>
    <property type="match status" value="1"/>
</dbReference>